<dbReference type="EMBL" id="JALZ01000030">
    <property type="protein sequence ID" value="ETX13281.1"/>
    <property type="molecule type" value="Genomic_DNA"/>
</dbReference>
<evidence type="ECO:0000313" key="2">
    <source>
        <dbReference type="Proteomes" id="UP000022447"/>
    </source>
</evidence>
<accession>X7EDL3</accession>
<dbReference type="STRING" id="1449350.OCH239_12295"/>
<organism evidence="1 2">
    <name type="scientific">Roseivivax halodurans JCM 10272</name>
    <dbReference type="NCBI Taxonomy" id="1449350"/>
    <lineage>
        <taxon>Bacteria</taxon>
        <taxon>Pseudomonadati</taxon>
        <taxon>Pseudomonadota</taxon>
        <taxon>Alphaproteobacteria</taxon>
        <taxon>Rhodobacterales</taxon>
        <taxon>Roseobacteraceae</taxon>
        <taxon>Roseivivax</taxon>
    </lineage>
</organism>
<dbReference type="Proteomes" id="UP000022447">
    <property type="component" value="Unassembled WGS sequence"/>
</dbReference>
<evidence type="ECO:0000313" key="1">
    <source>
        <dbReference type="EMBL" id="ETX13281.1"/>
    </source>
</evidence>
<gene>
    <name evidence="1" type="ORF">OCH239_12295</name>
</gene>
<proteinExistence type="predicted"/>
<name>X7EDL3_9RHOB</name>
<dbReference type="AlphaFoldDB" id="X7EDL3"/>
<protein>
    <submittedName>
        <fullName evidence="1">Uncharacterized protein</fullName>
    </submittedName>
</protein>
<reference evidence="1 2" key="1">
    <citation type="submission" date="2014-01" db="EMBL/GenBank/DDBJ databases">
        <title>Roseivivax halodurans JCM 10272 Genome Sequencing.</title>
        <authorList>
            <person name="Lai Q."/>
            <person name="Li G."/>
            <person name="Shao Z."/>
        </authorList>
    </citation>
    <scope>NUCLEOTIDE SEQUENCE [LARGE SCALE GENOMIC DNA]</scope>
    <source>
        <strain evidence="1 2">JCM 10272</strain>
    </source>
</reference>
<sequence length="47" mass="5190">MIWPGSGGEVAGQSQYRRVRSARSRIGVDMLPHEDQETGFTTLLGIE</sequence>
<keyword evidence="2" id="KW-1185">Reference proteome</keyword>
<comment type="caution">
    <text evidence="1">The sequence shown here is derived from an EMBL/GenBank/DDBJ whole genome shotgun (WGS) entry which is preliminary data.</text>
</comment>